<sequence>MSFETDLMDDLFYDEAESPARAYDEFDEFEDDEFDEFESWDEYDAYDLGDEEMLDAMEEAVVDALEAEDADEFFRRLARGIGRVARGAVQVARRAAPVVGRIARNVAPIASAIPLPWTQAIGRVAGVVGRLMADEADEFEALDEMIDLADEEDSIDAAAPVIAGLTIRRTVPGVSRMSRPARRRLVRSVTQATRTIARRQGPQAARAVPSVVRAVQRGVRQRRIPAQAAPRAIQRTAQRVARSPQAVRRLSRAVPVVGRRSTGVTCPSCRRRRRFTLRAPVTISIQGR</sequence>
<gene>
    <name evidence="1" type="ORF">MSZNOR_0749</name>
</gene>
<protein>
    <submittedName>
        <fullName evidence="1">Uncharacterized protein</fullName>
    </submittedName>
</protein>
<proteinExistence type="predicted"/>
<reference evidence="1 2" key="1">
    <citation type="submission" date="2023-03" db="EMBL/GenBank/DDBJ databases">
        <authorList>
            <person name="Pearce D."/>
        </authorList>
    </citation>
    <scope>NUCLEOTIDE SEQUENCE [LARGE SCALE GENOMIC DNA]</scope>
    <source>
        <strain evidence="1">Msz</strain>
    </source>
</reference>
<name>A0ABM9HXR1_9GAMM</name>
<accession>A0ABM9HXR1</accession>
<organism evidence="1 2">
    <name type="scientific">Methylocaldum szegediense</name>
    <dbReference type="NCBI Taxonomy" id="73780"/>
    <lineage>
        <taxon>Bacteria</taxon>
        <taxon>Pseudomonadati</taxon>
        <taxon>Pseudomonadota</taxon>
        <taxon>Gammaproteobacteria</taxon>
        <taxon>Methylococcales</taxon>
        <taxon>Methylococcaceae</taxon>
        <taxon>Methylocaldum</taxon>
    </lineage>
</organism>
<evidence type="ECO:0000313" key="1">
    <source>
        <dbReference type="EMBL" id="CAI8756400.1"/>
    </source>
</evidence>
<keyword evidence="2" id="KW-1185">Reference proteome</keyword>
<evidence type="ECO:0000313" key="2">
    <source>
        <dbReference type="Proteomes" id="UP001162030"/>
    </source>
</evidence>
<dbReference type="EMBL" id="OX458333">
    <property type="protein sequence ID" value="CAI8756400.1"/>
    <property type="molecule type" value="Genomic_DNA"/>
</dbReference>
<dbReference type="RefSeq" id="WP_036269284.1">
    <property type="nucleotide sequence ID" value="NZ_OX458333.1"/>
</dbReference>
<dbReference type="Proteomes" id="UP001162030">
    <property type="component" value="Chromosome"/>
</dbReference>